<dbReference type="AlphaFoldDB" id="E3HZL3"/>
<feature type="signal peptide" evidence="2">
    <location>
        <begin position="1"/>
        <end position="27"/>
    </location>
</feature>
<feature type="transmembrane region" description="Helical" evidence="1">
    <location>
        <begin position="69"/>
        <end position="89"/>
    </location>
</feature>
<keyword evidence="1" id="KW-0472">Membrane</keyword>
<feature type="chain" id="PRO_5003171608" evidence="2">
    <location>
        <begin position="28"/>
        <end position="204"/>
    </location>
</feature>
<keyword evidence="4" id="KW-1185">Reference proteome</keyword>
<dbReference type="InterPro" id="IPR007038">
    <property type="entry name" value="HupE_UreJ"/>
</dbReference>
<dbReference type="RefSeq" id="WP_013419438.1">
    <property type="nucleotide sequence ID" value="NC_014664.1"/>
</dbReference>
<name>E3HZL3_RHOVT</name>
<dbReference type="KEGG" id="rva:Rvan_1806"/>
<evidence type="ECO:0000256" key="2">
    <source>
        <dbReference type="SAM" id="SignalP"/>
    </source>
</evidence>
<evidence type="ECO:0000313" key="4">
    <source>
        <dbReference type="Proteomes" id="UP000001399"/>
    </source>
</evidence>
<dbReference type="eggNOG" id="COG2370">
    <property type="taxonomic scope" value="Bacteria"/>
</dbReference>
<dbReference type="HOGENOM" id="CLU_088877_0_1_5"/>
<dbReference type="OrthoDB" id="9808192at2"/>
<dbReference type="PIRSF" id="PIRSF016919">
    <property type="entry name" value="HupE_UreJ"/>
    <property type="match status" value="1"/>
</dbReference>
<keyword evidence="1" id="KW-1133">Transmembrane helix</keyword>
<protein>
    <submittedName>
        <fullName evidence="3">HupE/UreJ protein</fullName>
    </submittedName>
</protein>
<keyword evidence="1" id="KW-0812">Transmembrane</keyword>
<keyword evidence="2" id="KW-0732">Signal</keyword>
<proteinExistence type="predicted"/>
<accession>E3HZL3</accession>
<dbReference type="Pfam" id="PF04955">
    <property type="entry name" value="HupE_UreJ"/>
    <property type="match status" value="1"/>
</dbReference>
<dbReference type="EMBL" id="CP002292">
    <property type="protein sequence ID" value="ADP71048.1"/>
    <property type="molecule type" value="Genomic_DNA"/>
</dbReference>
<feature type="transmembrane region" description="Helical" evidence="1">
    <location>
        <begin position="43"/>
        <end position="62"/>
    </location>
</feature>
<evidence type="ECO:0000256" key="1">
    <source>
        <dbReference type="SAM" id="Phobius"/>
    </source>
</evidence>
<dbReference type="STRING" id="648757.Rvan_1806"/>
<feature type="transmembrane region" description="Helical" evidence="1">
    <location>
        <begin position="119"/>
        <end position="136"/>
    </location>
</feature>
<organism evidence="3 4">
    <name type="scientific">Rhodomicrobium vannielii (strain ATCC 17100 / DSM 162 / LMG 4299 / NCIMB 10020 / ATH 3.1.1)</name>
    <dbReference type="NCBI Taxonomy" id="648757"/>
    <lineage>
        <taxon>Bacteria</taxon>
        <taxon>Pseudomonadati</taxon>
        <taxon>Pseudomonadota</taxon>
        <taxon>Alphaproteobacteria</taxon>
        <taxon>Hyphomicrobiales</taxon>
        <taxon>Hyphomicrobiaceae</taxon>
        <taxon>Rhodomicrobium</taxon>
    </lineage>
</organism>
<evidence type="ECO:0000313" key="3">
    <source>
        <dbReference type="EMBL" id="ADP71048.1"/>
    </source>
</evidence>
<gene>
    <name evidence="3" type="ordered locus">Rvan_1806</name>
</gene>
<feature type="transmembrane region" description="Helical" evidence="1">
    <location>
        <begin position="180"/>
        <end position="202"/>
    </location>
</feature>
<feature type="transmembrane region" description="Helical" evidence="1">
    <location>
        <begin position="148"/>
        <end position="173"/>
    </location>
</feature>
<dbReference type="Proteomes" id="UP000001399">
    <property type="component" value="Chromosome"/>
</dbReference>
<sequence>MAHSYRFGLGSLAAFALCLTASSPAFAHTQVGVAGGFLSGFTHPIFGADHLVAMVAVGLWGAQLGSPAIWVLPIAFPSVMAIGGLFGVLGVPLPMVELLVSGSAVVLGLMVALNARPPLVIAGLIVAAFAIFHGHAHGAELPEAANPLAYGVGFVLATGLLHLCGIIIGLLVAWPMGARLVRGCGVLIACLGCYFVAGWAGAIA</sequence>
<reference evidence="4" key="1">
    <citation type="journal article" date="2011" name="J. Bacteriol.">
        <title>Genome sequences of eight morphologically diverse alphaproteobacteria.</title>
        <authorList>
            <consortium name="US DOE Joint Genome Institute"/>
            <person name="Brown P.J."/>
            <person name="Kysela D.T."/>
            <person name="Buechlein A."/>
            <person name="Hemmerich C."/>
            <person name="Brun Y.V."/>
        </authorList>
    </citation>
    <scope>NUCLEOTIDE SEQUENCE [LARGE SCALE GENOMIC DNA]</scope>
    <source>
        <strain evidence="4">ATCC 17100 / ATH 3.1.1 / DSM 162 / LMG 4299</strain>
    </source>
</reference>
<feature type="transmembrane region" description="Helical" evidence="1">
    <location>
        <begin position="95"/>
        <end position="112"/>
    </location>
</feature>